<dbReference type="AlphaFoldDB" id="A0A4R8WVE0"/>
<evidence type="ECO:0000313" key="2">
    <source>
        <dbReference type="EMBL" id="TFC18202.1"/>
    </source>
</evidence>
<protein>
    <submittedName>
        <fullName evidence="2">Polysaccharide pyruvyl transferase family protein</fullName>
    </submittedName>
</protein>
<proteinExistence type="predicted"/>
<keyword evidence="2" id="KW-0808">Transferase</keyword>
<feature type="domain" description="Polysaccharide pyruvyl transferase" evidence="1">
    <location>
        <begin position="70"/>
        <end position="337"/>
    </location>
</feature>
<sequence length="392" mass="42519">MCWDVRCHHECAACAHLWCTWSRRCHACERGGSLSWVWPPFRPDGDCRCVSVKLLLVSADRTTDSGVPTNLGDALLTDALAAGVRSRGHDVSVADFGALRTVGIEAREKLTGPWGLIREIRNADAVIVGGGTLLQDDQPSELFGGLPRLILFVSLIGWISRTPVVYFGVGCDPIARWTMRCLVRLAVKGRRVWARDLESVQRCADLLKIKVELAADVSLLFADRLGDLIASSNVAQSNQLVLALTALDAQTLTSHAVARFKSEFDTIVFVPMHQGEDRGDSESLLDEVGSQIEVLRGLTWEDTVTVFGRSKMVIASRMHAMYISAMVGVPVAALGSSPKIDAFISEFGISRIEGIDGWSAITPLADAVSVAMARARVEAQLDSALRHLGSVL</sequence>
<name>A0A4R8WVE0_9MICO</name>
<dbReference type="PANTHER" id="PTHR36836:SF1">
    <property type="entry name" value="COLANIC ACID BIOSYNTHESIS PROTEIN WCAK"/>
    <property type="match status" value="1"/>
</dbReference>
<dbReference type="OrthoDB" id="5116068at2"/>
<dbReference type="Proteomes" id="UP000298412">
    <property type="component" value="Unassembled WGS sequence"/>
</dbReference>
<dbReference type="PANTHER" id="PTHR36836">
    <property type="entry name" value="COLANIC ACID BIOSYNTHESIS PROTEIN WCAK"/>
    <property type="match status" value="1"/>
</dbReference>
<dbReference type="InterPro" id="IPR007345">
    <property type="entry name" value="Polysacch_pyruvyl_Trfase"/>
</dbReference>
<keyword evidence="3" id="KW-1185">Reference proteome</keyword>
<accession>A0A4R8WVE0</accession>
<dbReference type="EMBL" id="SOFP01000023">
    <property type="protein sequence ID" value="TFC18202.1"/>
    <property type="molecule type" value="Genomic_DNA"/>
</dbReference>
<reference evidence="2 3" key="1">
    <citation type="submission" date="2019-03" db="EMBL/GenBank/DDBJ databases">
        <title>Genomics of glacier-inhabiting Cryobacterium strains.</title>
        <authorList>
            <person name="Liu Q."/>
            <person name="Xin Y.-H."/>
        </authorList>
    </citation>
    <scope>NUCLEOTIDE SEQUENCE [LARGE SCALE GENOMIC DNA]</scope>
    <source>
        <strain evidence="2 3">MDT1-3</strain>
    </source>
</reference>
<evidence type="ECO:0000259" key="1">
    <source>
        <dbReference type="Pfam" id="PF04230"/>
    </source>
</evidence>
<gene>
    <name evidence="2" type="ORF">E3O19_05195</name>
</gene>
<organism evidence="2 3">
    <name type="scientific">Cryobacterium algoritolerans</name>
    <dbReference type="NCBI Taxonomy" id="1259184"/>
    <lineage>
        <taxon>Bacteria</taxon>
        <taxon>Bacillati</taxon>
        <taxon>Actinomycetota</taxon>
        <taxon>Actinomycetes</taxon>
        <taxon>Micrococcales</taxon>
        <taxon>Microbacteriaceae</taxon>
        <taxon>Cryobacterium</taxon>
    </lineage>
</organism>
<dbReference type="GO" id="GO:0016740">
    <property type="term" value="F:transferase activity"/>
    <property type="evidence" value="ECO:0007669"/>
    <property type="project" value="UniProtKB-KW"/>
</dbReference>
<comment type="caution">
    <text evidence="2">The sequence shown here is derived from an EMBL/GenBank/DDBJ whole genome shotgun (WGS) entry which is preliminary data.</text>
</comment>
<dbReference type="Pfam" id="PF04230">
    <property type="entry name" value="PS_pyruv_trans"/>
    <property type="match status" value="1"/>
</dbReference>
<evidence type="ECO:0000313" key="3">
    <source>
        <dbReference type="Proteomes" id="UP000298412"/>
    </source>
</evidence>